<evidence type="ECO:0008006" key="3">
    <source>
        <dbReference type="Google" id="ProtNLM"/>
    </source>
</evidence>
<dbReference type="PANTHER" id="PTHR12224">
    <property type="entry name" value="BETA-1,4-MANNOSYL-GLYCOPROTEIN BETA-1,4-N-ACETYLGLUCOSAMINYL-TRANSFERASE"/>
    <property type="match status" value="1"/>
</dbReference>
<dbReference type="GO" id="GO:0006044">
    <property type="term" value="P:N-acetylglucosamine metabolic process"/>
    <property type="evidence" value="ECO:0007669"/>
    <property type="project" value="TreeGrafter"/>
</dbReference>
<name>A0A0G1U209_9BACT</name>
<sequence length="261" mass="30754">MKIFDCFLFFNELELLELRLMTLHDVVDYFVLVEANKTFTDKPKDFLFEKNKKSYKKYLNKIIHVKVEDTPMLDRAKNAWAIEEWQRNCITRGLATAKDEDRVIVSDVDEIPDPDRVMQVKDSNTPVTFKQCLFYYFVNCWGGRDWNGSVMTPYKNMMVPYRLKGLARKGLNRIKNSGWHYTYMGGVKNIRLKLNNLSDAYTRRDQVGNDEDILRKIMTQKDLWDEHRAHTLVNIDEKGYAPLTIKTFLATYPSFHFGPLP</sequence>
<dbReference type="AlphaFoldDB" id="A0A0G1U209"/>
<dbReference type="GO" id="GO:0016020">
    <property type="term" value="C:membrane"/>
    <property type="evidence" value="ECO:0007669"/>
    <property type="project" value="InterPro"/>
</dbReference>
<dbReference type="PANTHER" id="PTHR12224:SF0">
    <property type="entry name" value="BETA-1,4-MANNOSYL-GLYCOPROTEIN 4-BETA-N-ACETYLGLUCOSAMINYLTRANSFERASE"/>
    <property type="match status" value="1"/>
</dbReference>
<evidence type="ECO:0000313" key="1">
    <source>
        <dbReference type="EMBL" id="KKU88104.1"/>
    </source>
</evidence>
<organism evidence="1 2">
    <name type="scientific">Candidatus Gottesmanbacteria bacterium GW2011_GWA2_47_9</name>
    <dbReference type="NCBI Taxonomy" id="1618445"/>
    <lineage>
        <taxon>Bacteria</taxon>
        <taxon>Candidatus Gottesmaniibacteriota</taxon>
    </lineage>
</organism>
<evidence type="ECO:0000313" key="2">
    <source>
        <dbReference type="Proteomes" id="UP000034739"/>
    </source>
</evidence>
<dbReference type="Proteomes" id="UP000034739">
    <property type="component" value="Unassembled WGS sequence"/>
</dbReference>
<accession>A0A0G1U209</accession>
<comment type="caution">
    <text evidence="1">The sequence shown here is derived from an EMBL/GenBank/DDBJ whole genome shotgun (WGS) entry which is preliminary data.</text>
</comment>
<gene>
    <name evidence="1" type="ORF">UY16_C0013G0014</name>
</gene>
<dbReference type="InterPro" id="IPR006813">
    <property type="entry name" value="Glyco_trans_17"/>
</dbReference>
<protein>
    <recommendedName>
        <fullName evidence="3">N-acetylglucosaminyltransferase</fullName>
    </recommendedName>
</protein>
<dbReference type="Pfam" id="PF04724">
    <property type="entry name" value="Glyco_transf_17"/>
    <property type="match status" value="1"/>
</dbReference>
<proteinExistence type="predicted"/>
<dbReference type="EMBL" id="LCOY01000013">
    <property type="protein sequence ID" value="KKU88104.1"/>
    <property type="molecule type" value="Genomic_DNA"/>
</dbReference>
<reference evidence="1 2" key="1">
    <citation type="journal article" date="2015" name="Nature">
        <title>rRNA introns, odd ribosomes, and small enigmatic genomes across a large radiation of phyla.</title>
        <authorList>
            <person name="Brown C.T."/>
            <person name="Hug L.A."/>
            <person name="Thomas B.C."/>
            <person name="Sharon I."/>
            <person name="Castelle C.J."/>
            <person name="Singh A."/>
            <person name="Wilkins M.J."/>
            <person name="Williams K.H."/>
            <person name="Banfield J.F."/>
        </authorList>
    </citation>
    <scope>NUCLEOTIDE SEQUENCE [LARGE SCALE GENOMIC DNA]</scope>
</reference>
<dbReference type="GO" id="GO:0003830">
    <property type="term" value="F:beta-1,4-mannosylglycoprotein 4-beta-N-acetylglucosaminyltransferase activity"/>
    <property type="evidence" value="ECO:0007669"/>
    <property type="project" value="InterPro"/>
</dbReference>